<evidence type="ECO:0000256" key="2">
    <source>
        <dbReference type="ARBA" id="ARBA00022490"/>
    </source>
</evidence>
<dbReference type="PANTHER" id="PTHR11544">
    <property type="entry name" value="COLD SHOCK DOMAIN CONTAINING PROTEINS"/>
    <property type="match status" value="1"/>
</dbReference>
<dbReference type="InterPro" id="IPR050181">
    <property type="entry name" value="Cold_shock_domain"/>
</dbReference>
<reference evidence="4 5" key="1">
    <citation type="journal article" date="2015" name="Genome Announc.">
        <title>Expanding the biotechnology potential of lactobacilli through comparative genomics of 213 strains and associated genera.</title>
        <authorList>
            <person name="Sun Z."/>
            <person name="Harris H.M."/>
            <person name="McCann A."/>
            <person name="Guo C."/>
            <person name="Argimon S."/>
            <person name="Zhang W."/>
            <person name="Yang X."/>
            <person name="Jeffery I.B."/>
            <person name="Cooney J.C."/>
            <person name="Kagawa T.F."/>
            <person name="Liu W."/>
            <person name="Song Y."/>
            <person name="Salvetti E."/>
            <person name="Wrobel A."/>
            <person name="Rasinkangas P."/>
            <person name="Parkhill J."/>
            <person name="Rea M.C."/>
            <person name="O'Sullivan O."/>
            <person name="Ritari J."/>
            <person name="Douillard F.P."/>
            <person name="Paul Ross R."/>
            <person name="Yang R."/>
            <person name="Briner A.E."/>
            <person name="Felis G.E."/>
            <person name="de Vos W.M."/>
            <person name="Barrangou R."/>
            <person name="Klaenhammer T.R."/>
            <person name="Caufield P.W."/>
            <person name="Cui Y."/>
            <person name="Zhang H."/>
            <person name="O'Toole P.W."/>
        </authorList>
    </citation>
    <scope>NUCLEOTIDE SEQUENCE [LARGE SCALE GENOMIC DNA]</scope>
    <source>
        <strain evidence="4 5">DSM 20593</strain>
    </source>
</reference>
<dbReference type="Pfam" id="PF00313">
    <property type="entry name" value="CSD"/>
    <property type="match status" value="1"/>
</dbReference>
<dbReference type="RefSeq" id="WP_057755478.1">
    <property type="nucleotide sequence ID" value="NZ_JQBP01000003.1"/>
</dbReference>
<evidence type="ECO:0000256" key="1">
    <source>
        <dbReference type="ARBA" id="ARBA00004496"/>
    </source>
</evidence>
<protein>
    <recommendedName>
        <fullName evidence="3">CSD domain-containing protein</fullName>
    </recommendedName>
</protein>
<sequence>MEKIKGEVKTWNDQQGFGYISSLGEDDVFVHFSAIQAYEKNLTVGEEVQLVVVPGVRGPQAALVEKMRHENEGK</sequence>
<keyword evidence="2" id="KW-0963">Cytoplasm</keyword>
<dbReference type="InterPro" id="IPR011129">
    <property type="entry name" value="CSD"/>
</dbReference>
<dbReference type="PATRIC" id="fig|1616.3.peg.979"/>
<dbReference type="SUPFAM" id="SSF50249">
    <property type="entry name" value="Nucleic acid-binding proteins"/>
    <property type="match status" value="1"/>
</dbReference>
<accession>A0A0R2JKB2</accession>
<evidence type="ECO:0000313" key="4">
    <source>
        <dbReference type="EMBL" id="KRN75196.1"/>
    </source>
</evidence>
<dbReference type="STRING" id="1616.IV73_GL000958"/>
<dbReference type="AlphaFoldDB" id="A0A0R2JKB2"/>
<organism evidence="4 5">
    <name type="scientific">Weissella kandleri</name>
    <dbReference type="NCBI Taxonomy" id="1616"/>
    <lineage>
        <taxon>Bacteria</taxon>
        <taxon>Bacillati</taxon>
        <taxon>Bacillota</taxon>
        <taxon>Bacilli</taxon>
        <taxon>Lactobacillales</taxon>
        <taxon>Lactobacillaceae</taxon>
        <taxon>Weissella</taxon>
    </lineage>
</organism>
<dbReference type="SMART" id="SM00357">
    <property type="entry name" value="CSP"/>
    <property type="match status" value="1"/>
</dbReference>
<evidence type="ECO:0000259" key="3">
    <source>
        <dbReference type="PROSITE" id="PS51857"/>
    </source>
</evidence>
<comment type="caution">
    <text evidence="4">The sequence shown here is derived from an EMBL/GenBank/DDBJ whole genome shotgun (WGS) entry which is preliminary data.</text>
</comment>
<feature type="domain" description="CSD" evidence="3">
    <location>
        <begin position="3"/>
        <end position="66"/>
    </location>
</feature>
<dbReference type="PROSITE" id="PS51857">
    <property type="entry name" value="CSD_2"/>
    <property type="match status" value="1"/>
</dbReference>
<dbReference type="PIRSF" id="PIRSF002599">
    <property type="entry name" value="Cold_shock_A"/>
    <property type="match status" value="1"/>
</dbReference>
<dbReference type="OrthoDB" id="9805039at2"/>
<keyword evidence="5" id="KW-1185">Reference proteome</keyword>
<dbReference type="InterPro" id="IPR012156">
    <property type="entry name" value="Cold_shock_CspA"/>
</dbReference>
<dbReference type="GO" id="GO:0005737">
    <property type="term" value="C:cytoplasm"/>
    <property type="evidence" value="ECO:0007669"/>
    <property type="project" value="UniProtKB-SubCell"/>
</dbReference>
<dbReference type="InterPro" id="IPR012340">
    <property type="entry name" value="NA-bd_OB-fold"/>
</dbReference>
<evidence type="ECO:0000313" key="5">
    <source>
        <dbReference type="Proteomes" id="UP000051655"/>
    </source>
</evidence>
<dbReference type="Proteomes" id="UP000051655">
    <property type="component" value="Unassembled WGS sequence"/>
</dbReference>
<gene>
    <name evidence="4" type="ORF">IV73_GL000958</name>
</gene>
<comment type="subcellular location">
    <subcellularLocation>
        <location evidence="1">Cytoplasm</location>
    </subcellularLocation>
</comment>
<dbReference type="GO" id="GO:0003676">
    <property type="term" value="F:nucleic acid binding"/>
    <property type="evidence" value="ECO:0007669"/>
    <property type="project" value="InterPro"/>
</dbReference>
<dbReference type="Gene3D" id="2.40.50.140">
    <property type="entry name" value="Nucleic acid-binding proteins"/>
    <property type="match status" value="1"/>
</dbReference>
<dbReference type="PRINTS" id="PR00050">
    <property type="entry name" value="COLDSHOCK"/>
</dbReference>
<dbReference type="EMBL" id="JQBP01000003">
    <property type="protein sequence ID" value="KRN75196.1"/>
    <property type="molecule type" value="Genomic_DNA"/>
</dbReference>
<dbReference type="InterPro" id="IPR002059">
    <property type="entry name" value="CSP_DNA-bd"/>
</dbReference>
<proteinExistence type="predicted"/>
<name>A0A0R2JKB2_9LACO</name>